<keyword evidence="2" id="KW-1185">Reference proteome</keyword>
<reference evidence="2" key="1">
    <citation type="journal article" date="2023" name="G3 (Bethesda)">
        <title>Genome assembly and association tests identify interacting loci associated with vigor, precocity, and sex in interspecific pistachio rootstocks.</title>
        <authorList>
            <person name="Palmer W."/>
            <person name="Jacygrad E."/>
            <person name="Sagayaradj S."/>
            <person name="Cavanaugh K."/>
            <person name="Han R."/>
            <person name="Bertier L."/>
            <person name="Beede B."/>
            <person name="Kafkas S."/>
            <person name="Golino D."/>
            <person name="Preece J."/>
            <person name="Michelmore R."/>
        </authorList>
    </citation>
    <scope>NUCLEOTIDE SEQUENCE [LARGE SCALE GENOMIC DNA]</scope>
</reference>
<comment type="caution">
    <text evidence="1">The sequence shown here is derived from an EMBL/GenBank/DDBJ whole genome shotgun (WGS) entry which is preliminary data.</text>
</comment>
<proteinExistence type="predicted"/>
<organism evidence="1 2">
    <name type="scientific">Pistacia integerrima</name>
    <dbReference type="NCBI Taxonomy" id="434235"/>
    <lineage>
        <taxon>Eukaryota</taxon>
        <taxon>Viridiplantae</taxon>
        <taxon>Streptophyta</taxon>
        <taxon>Embryophyta</taxon>
        <taxon>Tracheophyta</taxon>
        <taxon>Spermatophyta</taxon>
        <taxon>Magnoliopsida</taxon>
        <taxon>eudicotyledons</taxon>
        <taxon>Gunneridae</taxon>
        <taxon>Pentapetalae</taxon>
        <taxon>rosids</taxon>
        <taxon>malvids</taxon>
        <taxon>Sapindales</taxon>
        <taxon>Anacardiaceae</taxon>
        <taxon>Pistacia</taxon>
    </lineage>
</organism>
<dbReference type="Proteomes" id="UP001163603">
    <property type="component" value="Chromosome 1"/>
</dbReference>
<evidence type="ECO:0000313" key="1">
    <source>
        <dbReference type="EMBL" id="KAJ0051386.1"/>
    </source>
</evidence>
<accession>A0ACC0ZE06</accession>
<dbReference type="EMBL" id="CM047736">
    <property type="protein sequence ID" value="KAJ0051386.1"/>
    <property type="molecule type" value="Genomic_DNA"/>
</dbReference>
<gene>
    <name evidence="1" type="ORF">Pint_01793</name>
</gene>
<protein>
    <submittedName>
        <fullName evidence="1">Uncharacterized protein</fullName>
    </submittedName>
</protein>
<sequence>MKQKVVIKVSMHCQKCYSKALKTVVGASGVESAAIKGEDKSQIEIIGDGMDAVELATSLKKKFKYAELVSVGPAGDGPKKEEKKENEAKVEVEVKPVDYWSYYQGGMPYYDYRVVYADPYYPSNCFIM</sequence>
<evidence type="ECO:0000313" key="2">
    <source>
        <dbReference type="Proteomes" id="UP001163603"/>
    </source>
</evidence>
<name>A0ACC0ZE06_9ROSI</name>